<dbReference type="SUPFAM" id="SSF55729">
    <property type="entry name" value="Acyl-CoA N-acyltransferases (Nat)"/>
    <property type="match status" value="1"/>
</dbReference>
<dbReference type="PANTHER" id="PTHR43877">
    <property type="entry name" value="AMINOALKYLPHOSPHONATE N-ACETYLTRANSFERASE-RELATED-RELATED"/>
    <property type="match status" value="1"/>
</dbReference>
<dbReference type="InterPro" id="IPR016181">
    <property type="entry name" value="Acyl_CoA_acyltransferase"/>
</dbReference>
<reference evidence="4 5" key="1">
    <citation type="submission" date="2020-06" db="EMBL/GenBank/DDBJ databases">
        <title>Genome mining for natural products.</title>
        <authorList>
            <person name="Zhang B."/>
            <person name="Shi J."/>
            <person name="Ge H."/>
        </authorList>
    </citation>
    <scope>NUCLEOTIDE SEQUENCE [LARGE SCALE GENOMIC DNA]</scope>
    <source>
        <strain evidence="4 5">NA00687</strain>
    </source>
</reference>
<dbReference type="EMBL" id="CP054929">
    <property type="protein sequence ID" value="QKW51661.1"/>
    <property type="molecule type" value="Genomic_DNA"/>
</dbReference>
<evidence type="ECO:0000256" key="1">
    <source>
        <dbReference type="ARBA" id="ARBA00022679"/>
    </source>
</evidence>
<dbReference type="PROSITE" id="PS51186">
    <property type="entry name" value="GNAT"/>
    <property type="match status" value="1"/>
</dbReference>
<protein>
    <submittedName>
        <fullName evidence="4">GNAT family N-acetyltransferase</fullName>
    </submittedName>
</protein>
<keyword evidence="5" id="KW-1185">Reference proteome</keyword>
<dbReference type="Proteomes" id="UP000509303">
    <property type="component" value="Chromosome"/>
</dbReference>
<feature type="domain" description="N-acetyltransferase" evidence="3">
    <location>
        <begin position="18"/>
        <end position="172"/>
    </location>
</feature>
<dbReference type="CDD" id="cd04301">
    <property type="entry name" value="NAT_SF"/>
    <property type="match status" value="1"/>
</dbReference>
<organism evidence="4 5">
    <name type="scientific">Streptomyces buecherae</name>
    <dbReference type="NCBI Taxonomy" id="2763006"/>
    <lineage>
        <taxon>Bacteria</taxon>
        <taxon>Bacillati</taxon>
        <taxon>Actinomycetota</taxon>
        <taxon>Actinomycetes</taxon>
        <taxon>Kitasatosporales</taxon>
        <taxon>Streptomycetaceae</taxon>
        <taxon>Streptomyces</taxon>
    </lineage>
</organism>
<evidence type="ECO:0000259" key="3">
    <source>
        <dbReference type="PROSITE" id="PS51186"/>
    </source>
</evidence>
<sequence length="172" mass="18682">MTLTYVRDPELTPGLQGELVRLWVDVSNAGGAVGFVPPVADGDIRPVAEGQLDAVRRGDTRLLAAYADGRLVGTVFIASNRHRLMTHWATLVTVMIEPSLQGGGHGKAMLREAIDMARDLGFASLRLGVRGGTGVDAFYATVGFKEVGRVPESIRVAEDDYRDDICMWLRLD</sequence>
<dbReference type="InterPro" id="IPR000182">
    <property type="entry name" value="GNAT_dom"/>
</dbReference>
<dbReference type="RefSeq" id="WP_176163379.1">
    <property type="nucleotide sequence ID" value="NZ_CP054929.1"/>
</dbReference>
<evidence type="ECO:0000313" key="5">
    <source>
        <dbReference type="Proteomes" id="UP000509303"/>
    </source>
</evidence>
<dbReference type="Pfam" id="PF00583">
    <property type="entry name" value="Acetyltransf_1"/>
    <property type="match status" value="1"/>
</dbReference>
<gene>
    <name evidence="4" type="ORF">HUT08_21445</name>
</gene>
<accession>A0A7H8NB57</accession>
<dbReference type="GO" id="GO:0016747">
    <property type="term" value="F:acyltransferase activity, transferring groups other than amino-acyl groups"/>
    <property type="evidence" value="ECO:0007669"/>
    <property type="project" value="InterPro"/>
</dbReference>
<proteinExistence type="predicted"/>
<keyword evidence="1 4" id="KW-0808">Transferase</keyword>
<dbReference type="InterPro" id="IPR050832">
    <property type="entry name" value="Bact_Acetyltransf"/>
</dbReference>
<keyword evidence="2" id="KW-0012">Acyltransferase</keyword>
<dbReference type="Gene3D" id="3.40.630.30">
    <property type="match status" value="1"/>
</dbReference>
<evidence type="ECO:0000256" key="2">
    <source>
        <dbReference type="ARBA" id="ARBA00023315"/>
    </source>
</evidence>
<dbReference type="AlphaFoldDB" id="A0A7H8NB57"/>
<evidence type="ECO:0000313" key="4">
    <source>
        <dbReference type="EMBL" id="QKW51661.1"/>
    </source>
</evidence>
<name>A0A7H8NB57_9ACTN</name>